<organism evidence="8 9">
    <name type="scientific">Mucilaginibacter ginsenosidivorans</name>
    <dbReference type="NCBI Taxonomy" id="398053"/>
    <lineage>
        <taxon>Bacteria</taxon>
        <taxon>Pseudomonadati</taxon>
        <taxon>Bacteroidota</taxon>
        <taxon>Sphingobacteriia</taxon>
        <taxon>Sphingobacteriales</taxon>
        <taxon>Sphingobacteriaceae</taxon>
        <taxon>Mucilaginibacter</taxon>
    </lineage>
</organism>
<dbReference type="NCBIfam" id="TIGR02937">
    <property type="entry name" value="sigma70-ECF"/>
    <property type="match status" value="1"/>
</dbReference>
<sequence length="186" mass="21717">MLESVYVDKHYHLVVECKQGSKKACFELYRLYSKAMLNVAFRIVGSIDEAEDVLQEAFLDAFNRVRDFRQETTFGLWLKQIVVHRAINLLRKRKLEMVELGEDQLDNIADEESGDDEEIQYKVAQVKEAMKELPEGYRLVLSLYLLEGYDHEEIGQILNISENTSRTQFLRAKRKLNEILIKKGIS</sequence>
<keyword evidence="9" id="KW-1185">Reference proteome</keyword>
<keyword evidence="3" id="KW-0731">Sigma factor</keyword>
<evidence type="ECO:0000313" key="8">
    <source>
        <dbReference type="EMBL" id="QEC61464.1"/>
    </source>
</evidence>
<keyword evidence="2" id="KW-0805">Transcription regulation</keyword>
<protein>
    <submittedName>
        <fullName evidence="8">Sigma-70 family RNA polymerase sigma factor</fullName>
    </submittedName>
</protein>
<dbReference type="Gene3D" id="1.10.1740.10">
    <property type="match status" value="1"/>
</dbReference>
<dbReference type="CDD" id="cd06171">
    <property type="entry name" value="Sigma70_r4"/>
    <property type="match status" value="1"/>
</dbReference>
<dbReference type="EMBL" id="CP042436">
    <property type="protein sequence ID" value="QEC61464.1"/>
    <property type="molecule type" value="Genomic_DNA"/>
</dbReference>
<dbReference type="GO" id="GO:0006352">
    <property type="term" value="P:DNA-templated transcription initiation"/>
    <property type="evidence" value="ECO:0007669"/>
    <property type="project" value="InterPro"/>
</dbReference>
<reference evidence="8 9" key="1">
    <citation type="journal article" date="2017" name="Curr. Microbiol.">
        <title>Mucilaginibacter ginsenosidivorans sp. nov., Isolated from Soil of Ginseng Field.</title>
        <authorList>
            <person name="Kim M.M."/>
            <person name="Siddiqi M.Z."/>
            <person name="Im W.T."/>
        </authorList>
    </citation>
    <scope>NUCLEOTIDE SEQUENCE [LARGE SCALE GENOMIC DNA]</scope>
    <source>
        <strain evidence="8 9">Gsoil 3017</strain>
    </source>
</reference>
<dbReference type="Gene3D" id="1.10.10.10">
    <property type="entry name" value="Winged helix-like DNA-binding domain superfamily/Winged helix DNA-binding domain"/>
    <property type="match status" value="1"/>
</dbReference>
<comment type="similarity">
    <text evidence="1">Belongs to the sigma-70 factor family. ECF subfamily.</text>
</comment>
<dbReference type="PANTHER" id="PTHR43133">
    <property type="entry name" value="RNA POLYMERASE ECF-TYPE SIGMA FACTO"/>
    <property type="match status" value="1"/>
</dbReference>
<dbReference type="Proteomes" id="UP000321479">
    <property type="component" value="Chromosome"/>
</dbReference>
<dbReference type="AlphaFoldDB" id="A0A5B8UR08"/>
<dbReference type="InterPro" id="IPR014284">
    <property type="entry name" value="RNA_pol_sigma-70_dom"/>
</dbReference>
<feature type="domain" description="RNA polymerase sigma factor 70 region 4 type 2" evidence="7">
    <location>
        <begin position="125"/>
        <end position="176"/>
    </location>
</feature>
<dbReference type="InterPro" id="IPR039425">
    <property type="entry name" value="RNA_pol_sigma-70-like"/>
</dbReference>
<gene>
    <name evidence="8" type="ORF">FRZ54_02310</name>
</gene>
<evidence type="ECO:0000256" key="5">
    <source>
        <dbReference type="ARBA" id="ARBA00023163"/>
    </source>
</evidence>
<keyword evidence="4" id="KW-0238">DNA-binding</keyword>
<dbReference type="InterPro" id="IPR036388">
    <property type="entry name" value="WH-like_DNA-bd_sf"/>
</dbReference>
<dbReference type="GO" id="GO:0003677">
    <property type="term" value="F:DNA binding"/>
    <property type="evidence" value="ECO:0007669"/>
    <property type="project" value="UniProtKB-KW"/>
</dbReference>
<dbReference type="GO" id="GO:0016987">
    <property type="term" value="F:sigma factor activity"/>
    <property type="evidence" value="ECO:0007669"/>
    <property type="project" value="UniProtKB-KW"/>
</dbReference>
<evidence type="ECO:0000256" key="3">
    <source>
        <dbReference type="ARBA" id="ARBA00023082"/>
    </source>
</evidence>
<keyword evidence="5" id="KW-0804">Transcription</keyword>
<evidence type="ECO:0000256" key="1">
    <source>
        <dbReference type="ARBA" id="ARBA00010641"/>
    </source>
</evidence>
<dbReference type="PANTHER" id="PTHR43133:SF8">
    <property type="entry name" value="RNA POLYMERASE SIGMA FACTOR HI_1459-RELATED"/>
    <property type="match status" value="1"/>
</dbReference>
<dbReference type="InterPro" id="IPR007627">
    <property type="entry name" value="RNA_pol_sigma70_r2"/>
</dbReference>
<accession>A0A5B8UR08</accession>
<dbReference type="SUPFAM" id="SSF88659">
    <property type="entry name" value="Sigma3 and sigma4 domains of RNA polymerase sigma factors"/>
    <property type="match status" value="1"/>
</dbReference>
<dbReference type="SUPFAM" id="SSF88946">
    <property type="entry name" value="Sigma2 domain of RNA polymerase sigma factors"/>
    <property type="match status" value="1"/>
</dbReference>
<dbReference type="Pfam" id="PF08281">
    <property type="entry name" value="Sigma70_r4_2"/>
    <property type="match status" value="1"/>
</dbReference>
<dbReference type="InterPro" id="IPR013325">
    <property type="entry name" value="RNA_pol_sigma_r2"/>
</dbReference>
<evidence type="ECO:0000256" key="2">
    <source>
        <dbReference type="ARBA" id="ARBA00023015"/>
    </source>
</evidence>
<dbReference type="OrthoDB" id="1491902at2"/>
<evidence type="ECO:0000256" key="4">
    <source>
        <dbReference type="ARBA" id="ARBA00023125"/>
    </source>
</evidence>
<dbReference type="InterPro" id="IPR013249">
    <property type="entry name" value="RNA_pol_sigma70_r4_t2"/>
</dbReference>
<name>A0A5B8UR08_9SPHI</name>
<dbReference type="InterPro" id="IPR013324">
    <property type="entry name" value="RNA_pol_sigma_r3/r4-like"/>
</dbReference>
<dbReference type="Pfam" id="PF04542">
    <property type="entry name" value="Sigma70_r2"/>
    <property type="match status" value="1"/>
</dbReference>
<evidence type="ECO:0000313" key="9">
    <source>
        <dbReference type="Proteomes" id="UP000321479"/>
    </source>
</evidence>
<evidence type="ECO:0000259" key="6">
    <source>
        <dbReference type="Pfam" id="PF04542"/>
    </source>
</evidence>
<proteinExistence type="inferred from homology"/>
<feature type="domain" description="RNA polymerase sigma-70 region 2" evidence="6">
    <location>
        <begin position="28"/>
        <end position="94"/>
    </location>
</feature>
<evidence type="ECO:0000259" key="7">
    <source>
        <dbReference type="Pfam" id="PF08281"/>
    </source>
</evidence>
<dbReference type="KEGG" id="mgin:FRZ54_02310"/>